<dbReference type="Gene3D" id="3.40.190.10">
    <property type="entry name" value="Periplasmic binding protein-like II"/>
    <property type="match status" value="1"/>
</dbReference>
<evidence type="ECO:0000313" key="2">
    <source>
        <dbReference type="EMBL" id="MBC5770622.1"/>
    </source>
</evidence>
<feature type="signal peptide" evidence="1">
    <location>
        <begin position="1"/>
        <end position="20"/>
    </location>
</feature>
<protein>
    <submittedName>
        <fullName evidence="2">Extracellular solute-binding protein</fullName>
    </submittedName>
</protein>
<dbReference type="AlphaFoldDB" id="A0A923MH60"/>
<evidence type="ECO:0000256" key="1">
    <source>
        <dbReference type="SAM" id="SignalP"/>
    </source>
</evidence>
<accession>A0A923MH60</accession>
<dbReference type="PANTHER" id="PTHR42779">
    <property type="entry name" value="PROTEIN YNJB"/>
    <property type="match status" value="1"/>
</dbReference>
<sequence length="391" mass="42385">MKMKRILATALAVMMAMSLAACGQKSEQSANSGSDTKSTTIHLWATGSDNVRQVYEALSADFNGNAEANQGYQVELNFLLSGTGGQGMPDMLASACKSNQTNTEYDLVDLGGDDLSKVVSLVGTDGFMKLDKSKIPNSSRVRAESADAAEFCQPYRGTTVVLAYNSQNVTEVPTTAEELYQWIKDHPGRFAYNVPGTGGAGDSFVRTTVYNCIDDQEAMTSDDPKWMDQWDEGFAKLAELHPYMYKSGGSIVYPNKNQGALDLLSQGEIDMCPMWADMLLSQRAAGTVPAYIKMATIQPSFTGAVQSLLIPNFGSNPDGAYIFIDYMLSDTAQQILVKEMAAIPLVDVSGMDMTGYEDLKDLDVGSFRTLSIGDLGTNFNERWDNEIGSLG</sequence>
<dbReference type="PROSITE" id="PS51257">
    <property type="entry name" value="PROKAR_LIPOPROTEIN"/>
    <property type="match status" value="1"/>
</dbReference>
<dbReference type="RefSeq" id="WP_187014863.1">
    <property type="nucleotide sequence ID" value="NZ_JACOQI010000008.1"/>
</dbReference>
<dbReference type="EMBL" id="JACOQI010000008">
    <property type="protein sequence ID" value="MBC5770622.1"/>
    <property type="molecule type" value="Genomic_DNA"/>
</dbReference>
<reference evidence="2" key="1">
    <citation type="submission" date="2020-08" db="EMBL/GenBank/DDBJ databases">
        <title>Genome public.</title>
        <authorList>
            <person name="Liu C."/>
            <person name="Sun Q."/>
        </authorList>
    </citation>
    <scope>NUCLEOTIDE SEQUENCE</scope>
    <source>
        <strain evidence="2">BX15</strain>
    </source>
</reference>
<evidence type="ECO:0000313" key="3">
    <source>
        <dbReference type="Proteomes" id="UP000620327"/>
    </source>
</evidence>
<dbReference type="PANTHER" id="PTHR42779:SF1">
    <property type="entry name" value="PROTEIN YNJB"/>
    <property type="match status" value="1"/>
</dbReference>
<dbReference type="SUPFAM" id="SSF53850">
    <property type="entry name" value="Periplasmic binding protein-like II"/>
    <property type="match status" value="1"/>
</dbReference>
<dbReference type="InterPro" id="IPR006059">
    <property type="entry name" value="SBP"/>
</dbReference>
<name>A0A923MH60_9FIRM</name>
<keyword evidence="3" id="KW-1185">Reference proteome</keyword>
<comment type="caution">
    <text evidence="2">The sequence shown here is derived from an EMBL/GenBank/DDBJ whole genome shotgun (WGS) entry which is preliminary data.</text>
</comment>
<gene>
    <name evidence="2" type="ORF">H8Z83_09855</name>
</gene>
<organism evidence="2 3">
    <name type="scientific">Dysosmobacter segnis</name>
    <dbReference type="NCBI Taxonomy" id="2763042"/>
    <lineage>
        <taxon>Bacteria</taxon>
        <taxon>Bacillati</taxon>
        <taxon>Bacillota</taxon>
        <taxon>Clostridia</taxon>
        <taxon>Eubacteriales</taxon>
        <taxon>Oscillospiraceae</taxon>
        <taxon>Dysosmobacter</taxon>
    </lineage>
</organism>
<keyword evidence="1" id="KW-0732">Signal</keyword>
<dbReference type="Proteomes" id="UP000620327">
    <property type="component" value="Unassembled WGS sequence"/>
</dbReference>
<proteinExistence type="predicted"/>
<feature type="chain" id="PRO_5039578864" evidence="1">
    <location>
        <begin position="21"/>
        <end position="391"/>
    </location>
</feature>
<dbReference type="Pfam" id="PF13416">
    <property type="entry name" value="SBP_bac_8"/>
    <property type="match status" value="1"/>
</dbReference>